<keyword evidence="2" id="KW-1185">Reference proteome</keyword>
<dbReference type="EMBL" id="KZ805582">
    <property type="protein sequence ID" value="PVH93538.1"/>
    <property type="molecule type" value="Genomic_DNA"/>
</dbReference>
<accession>A0A2V1D687</accession>
<dbReference type="Proteomes" id="UP000244855">
    <property type="component" value="Unassembled WGS sequence"/>
</dbReference>
<reference evidence="1 2" key="1">
    <citation type="journal article" date="2018" name="Sci. Rep.">
        <title>Comparative genomics provides insights into the lifestyle and reveals functional heterogeneity of dark septate endophytic fungi.</title>
        <authorList>
            <person name="Knapp D.G."/>
            <person name="Nemeth J.B."/>
            <person name="Barry K."/>
            <person name="Hainaut M."/>
            <person name="Henrissat B."/>
            <person name="Johnson J."/>
            <person name="Kuo A."/>
            <person name="Lim J.H.P."/>
            <person name="Lipzen A."/>
            <person name="Nolan M."/>
            <person name="Ohm R.A."/>
            <person name="Tamas L."/>
            <person name="Grigoriev I.V."/>
            <person name="Spatafora J.W."/>
            <person name="Nagy L.G."/>
            <person name="Kovacs G.M."/>
        </authorList>
    </citation>
    <scope>NUCLEOTIDE SEQUENCE [LARGE SCALE GENOMIC DNA]</scope>
    <source>
        <strain evidence="1 2">DSE2036</strain>
    </source>
</reference>
<sequence length="112" mass="12199">MKASPNPACAALRCAATSVSGDMKTRMTEPPSQTVIGPRPLVIKAKDEGFVTLKQFVTEVHAYLNELTVSLRPTLRLASMNSIGPPIYVTLDTMKINVKAVKSLEWSTHRSS</sequence>
<evidence type="ECO:0000313" key="2">
    <source>
        <dbReference type="Proteomes" id="UP000244855"/>
    </source>
</evidence>
<organism evidence="1 2">
    <name type="scientific">Periconia macrospinosa</name>
    <dbReference type="NCBI Taxonomy" id="97972"/>
    <lineage>
        <taxon>Eukaryota</taxon>
        <taxon>Fungi</taxon>
        <taxon>Dikarya</taxon>
        <taxon>Ascomycota</taxon>
        <taxon>Pezizomycotina</taxon>
        <taxon>Dothideomycetes</taxon>
        <taxon>Pleosporomycetidae</taxon>
        <taxon>Pleosporales</taxon>
        <taxon>Massarineae</taxon>
        <taxon>Periconiaceae</taxon>
        <taxon>Periconia</taxon>
    </lineage>
</organism>
<evidence type="ECO:0000313" key="1">
    <source>
        <dbReference type="EMBL" id="PVH93538.1"/>
    </source>
</evidence>
<dbReference type="OrthoDB" id="3783451at2759"/>
<protein>
    <submittedName>
        <fullName evidence="1">Uncharacterized protein</fullName>
    </submittedName>
</protein>
<dbReference type="AlphaFoldDB" id="A0A2V1D687"/>
<gene>
    <name evidence="1" type="ORF">DM02DRAFT_661848</name>
</gene>
<name>A0A2V1D687_9PLEO</name>
<proteinExistence type="predicted"/>